<evidence type="ECO:0000256" key="1">
    <source>
        <dbReference type="SAM" id="Phobius"/>
    </source>
</evidence>
<dbReference type="Pfam" id="PF13471">
    <property type="entry name" value="Transglut_core3"/>
    <property type="match status" value="1"/>
</dbReference>
<evidence type="ECO:0000313" key="3">
    <source>
        <dbReference type="EMBL" id="NTS66786.1"/>
    </source>
</evidence>
<gene>
    <name evidence="3" type="ORF">HRV97_16725</name>
</gene>
<dbReference type="InterPro" id="IPR053521">
    <property type="entry name" value="McjB-like"/>
</dbReference>
<dbReference type="InterPro" id="IPR032708">
    <property type="entry name" value="McjB_C"/>
</dbReference>
<evidence type="ECO:0000259" key="2">
    <source>
        <dbReference type="Pfam" id="PF13471"/>
    </source>
</evidence>
<reference evidence="3 4" key="1">
    <citation type="submission" date="2020-06" db="EMBL/GenBank/DDBJ databases">
        <title>Sphingomonas hominis sp. nov., a member of the Sphingomonas, isolated from the hair of a 22-year-old girl.</title>
        <authorList>
            <person name="Zhang D.-F."/>
            <person name="Cui X.-W."/>
        </authorList>
    </citation>
    <scope>NUCLEOTIDE SEQUENCE [LARGE SCALE GENOMIC DNA]</scope>
    <source>
        <strain evidence="3 4">HHU CXW</strain>
    </source>
</reference>
<dbReference type="Proteomes" id="UP000621447">
    <property type="component" value="Unassembled WGS sequence"/>
</dbReference>
<dbReference type="RefSeq" id="WP_174195265.1">
    <property type="nucleotide sequence ID" value="NZ_JABULH010000016.1"/>
</dbReference>
<keyword evidence="4" id="KW-1185">Reference proteome</keyword>
<protein>
    <submittedName>
        <fullName evidence="3">Lasso peptide biosynthesis B2 protein</fullName>
    </submittedName>
</protein>
<keyword evidence="1" id="KW-0812">Transmembrane</keyword>
<comment type="caution">
    <text evidence="3">The sequence shown here is derived from an EMBL/GenBank/DDBJ whole genome shotgun (WGS) entry which is preliminary data.</text>
</comment>
<proteinExistence type="predicted"/>
<organism evidence="3 4">
    <name type="scientific">Sphingomonas hominis</name>
    <dbReference type="NCBI Taxonomy" id="2741495"/>
    <lineage>
        <taxon>Bacteria</taxon>
        <taxon>Pseudomonadati</taxon>
        <taxon>Pseudomonadota</taxon>
        <taxon>Alphaproteobacteria</taxon>
        <taxon>Sphingomonadales</taxon>
        <taxon>Sphingomonadaceae</taxon>
        <taxon>Sphingomonas</taxon>
    </lineage>
</organism>
<sequence>MSTRPPATLLAEALVMLALASLLIAILPFRRVAALSARGRQGRAAYAQEAALLSRAVAAWGRRVPWRAVCFQQGLATQLMLRRRGLAARLHYGARRDETGTLVAHVWVRSGEVDVIGCDRVERYGLLAVFPPA</sequence>
<feature type="transmembrane region" description="Helical" evidence="1">
    <location>
        <begin position="6"/>
        <end position="29"/>
    </location>
</feature>
<evidence type="ECO:0000313" key="4">
    <source>
        <dbReference type="Proteomes" id="UP000621447"/>
    </source>
</evidence>
<keyword evidence="1" id="KW-1133">Transmembrane helix</keyword>
<name>A0ABX2JJP2_9SPHN</name>
<dbReference type="EMBL" id="JABULH010000016">
    <property type="protein sequence ID" value="NTS66786.1"/>
    <property type="molecule type" value="Genomic_DNA"/>
</dbReference>
<accession>A0ABX2JJP2</accession>
<dbReference type="NCBIfam" id="NF033537">
    <property type="entry name" value="lasso_biosyn_B2"/>
    <property type="match status" value="1"/>
</dbReference>
<keyword evidence="1" id="KW-0472">Membrane</keyword>
<feature type="domain" description="Microcin J25-processing protein McjB C-terminal" evidence="2">
    <location>
        <begin position="13"/>
        <end position="124"/>
    </location>
</feature>